<organism evidence="8 9">
    <name type="scientific">Monosporascus ibericus</name>
    <dbReference type="NCBI Taxonomy" id="155417"/>
    <lineage>
        <taxon>Eukaryota</taxon>
        <taxon>Fungi</taxon>
        <taxon>Dikarya</taxon>
        <taxon>Ascomycota</taxon>
        <taxon>Pezizomycotina</taxon>
        <taxon>Sordariomycetes</taxon>
        <taxon>Xylariomycetidae</taxon>
        <taxon>Xylariales</taxon>
        <taxon>Xylariales incertae sedis</taxon>
        <taxon>Monosporascus</taxon>
    </lineage>
</organism>
<sequence length="331" mass="37036">MAPPSSKNEELISAAWRQHPIEVRGLAWFLTCVTIACIILTSITVGLRIWTRAWIFRDSKIWGWDDSLGVLSYLTFIPSAVYMIFATRYGLGTRDAELTEQLRARAALYLGGWQMFYAVSATLVKAGIAVALLRLTTLRRYRYSIVGILGVPPLLTGGVIMHLLCTCRPLGAQWEGKLGSCTVQRLMAYSSYVFTAFTVILDWACAVIPYLLLRDLQLRKTVKLSLMALLAFGSLAGVCAMIRLPYLKYYIIVDDKLFYFSKIVLWSTIEIAIGIIAASLPPIRKLFSFYGTTYEGSYSEGRAGAVQTIGGTPFTNKDESVELKKLHFDRF</sequence>
<proteinExistence type="inferred from homology"/>
<evidence type="ECO:0000256" key="2">
    <source>
        <dbReference type="ARBA" id="ARBA00022692"/>
    </source>
</evidence>
<name>A0A4V1XBE6_9PEZI</name>
<feature type="transmembrane region" description="Helical" evidence="6">
    <location>
        <begin position="258"/>
        <end position="280"/>
    </location>
</feature>
<dbReference type="AlphaFoldDB" id="A0A4V1XBE6"/>
<feature type="domain" description="Rhodopsin" evidence="7">
    <location>
        <begin position="47"/>
        <end position="288"/>
    </location>
</feature>
<reference evidence="8 9" key="1">
    <citation type="submission" date="2018-06" db="EMBL/GenBank/DDBJ databases">
        <title>Complete Genomes of Monosporascus.</title>
        <authorList>
            <person name="Robinson A.J."/>
            <person name="Natvig D.O."/>
        </authorList>
    </citation>
    <scope>NUCLEOTIDE SEQUENCE [LARGE SCALE GENOMIC DNA]</scope>
    <source>
        <strain evidence="8 9">CBS 110550</strain>
    </source>
</reference>
<dbReference type="InterPro" id="IPR049326">
    <property type="entry name" value="Rhodopsin_dom_fungi"/>
</dbReference>
<feature type="transmembrane region" description="Helical" evidence="6">
    <location>
        <begin position="192"/>
        <end position="212"/>
    </location>
</feature>
<comment type="similarity">
    <text evidence="5">Belongs to the SAT4 family.</text>
</comment>
<protein>
    <recommendedName>
        <fullName evidence="7">Rhodopsin domain-containing protein</fullName>
    </recommendedName>
</protein>
<comment type="subcellular location">
    <subcellularLocation>
        <location evidence="1">Membrane</location>
        <topology evidence="1">Multi-pass membrane protein</topology>
    </subcellularLocation>
</comment>
<feature type="transmembrane region" description="Helical" evidence="6">
    <location>
        <begin position="145"/>
        <end position="164"/>
    </location>
</feature>
<evidence type="ECO:0000256" key="6">
    <source>
        <dbReference type="SAM" id="Phobius"/>
    </source>
</evidence>
<dbReference type="InterPro" id="IPR052337">
    <property type="entry name" value="SAT4-like"/>
</dbReference>
<keyword evidence="9" id="KW-1185">Reference proteome</keyword>
<gene>
    <name evidence="8" type="ORF">DL764_003439</name>
</gene>
<keyword evidence="2 6" id="KW-0812">Transmembrane</keyword>
<evidence type="ECO:0000256" key="4">
    <source>
        <dbReference type="ARBA" id="ARBA00023136"/>
    </source>
</evidence>
<dbReference type="Pfam" id="PF20684">
    <property type="entry name" value="Fung_rhodopsin"/>
    <property type="match status" value="1"/>
</dbReference>
<dbReference type="Proteomes" id="UP000293360">
    <property type="component" value="Unassembled WGS sequence"/>
</dbReference>
<feature type="transmembrane region" description="Helical" evidence="6">
    <location>
        <begin position="111"/>
        <end position="133"/>
    </location>
</feature>
<dbReference type="OrthoDB" id="3897607at2759"/>
<dbReference type="EMBL" id="QJNU01000146">
    <property type="protein sequence ID" value="RYP05979.1"/>
    <property type="molecule type" value="Genomic_DNA"/>
</dbReference>
<keyword evidence="3 6" id="KW-1133">Transmembrane helix</keyword>
<accession>A0A4V1XBE6</accession>
<dbReference type="GO" id="GO:0016020">
    <property type="term" value="C:membrane"/>
    <property type="evidence" value="ECO:0007669"/>
    <property type="project" value="UniProtKB-SubCell"/>
</dbReference>
<dbReference type="PANTHER" id="PTHR33048:SF15">
    <property type="entry name" value="INTEGRAL MEMBRANE PROTEIN"/>
    <property type="match status" value="1"/>
</dbReference>
<evidence type="ECO:0000256" key="3">
    <source>
        <dbReference type="ARBA" id="ARBA00022989"/>
    </source>
</evidence>
<evidence type="ECO:0000313" key="9">
    <source>
        <dbReference type="Proteomes" id="UP000293360"/>
    </source>
</evidence>
<evidence type="ECO:0000259" key="7">
    <source>
        <dbReference type="Pfam" id="PF20684"/>
    </source>
</evidence>
<feature type="transmembrane region" description="Helical" evidence="6">
    <location>
        <begin position="224"/>
        <end position="246"/>
    </location>
</feature>
<feature type="transmembrane region" description="Helical" evidence="6">
    <location>
        <begin position="26"/>
        <end position="50"/>
    </location>
</feature>
<feature type="transmembrane region" description="Helical" evidence="6">
    <location>
        <begin position="70"/>
        <end position="91"/>
    </location>
</feature>
<dbReference type="PANTHER" id="PTHR33048">
    <property type="entry name" value="PTH11-LIKE INTEGRAL MEMBRANE PROTEIN (AFU_ORTHOLOGUE AFUA_5G11245)"/>
    <property type="match status" value="1"/>
</dbReference>
<evidence type="ECO:0000256" key="1">
    <source>
        <dbReference type="ARBA" id="ARBA00004141"/>
    </source>
</evidence>
<evidence type="ECO:0000313" key="8">
    <source>
        <dbReference type="EMBL" id="RYP05979.1"/>
    </source>
</evidence>
<evidence type="ECO:0000256" key="5">
    <source>
        <dbReference type="ARBA" id="ARBA00038359"/>
    </source>
</evidence>
<keyword evidence="4 6" id="KW-0472">Membrane</keyword>
<comment type="caution">
    <text evidence="8">The sequence shown here is derived from an EMBL/GenBank/DDBJ whole genome shotgun (WGS) entry which is preliminary data.</text>
</comment>